<name>A0A2H5F2S7_9RHOB</name>
<dbReference type="GO" id="GO:0016788">
    <property type="term" value="F:hydrolase activity, acting on ester bonds"/>
    <property type="evidence" value="ECO:0007669"/>
    <property type="project" value="UniProtKB-ARBA"/>
</dbReference>
<dbReference type="KEGG" id="pzh:CX676_18205"/>
<dbReference type="AlphaFoldDB" id="A0A2H5F2S7"/>
<keyword evidence="2" id="KW-1185">Reference proteome</keyword>
<organism evidence="1 2">
    <name type="scientific">Paracoccus zhejiangensis</name>
    <dbReference type="NCBI Taxonomy" id="1077935"/>
    <lineage>
        <taxon>Bacteria</taxon>
        <taxon>Pseudomonadati</taxon>
        <taxon>Pseudomonadota</taxon>
        <taxon>Alphaproteobacteria</taxon>
        <taxon>Rhodobacterales</taxon>
        <taxon>Paracoccaceae</taxon>
        <taxon>Paracoccus</taxon>
    </lineage>
</organism>
<sequence length="286" mass="31138">MAAGLAASTGLARAQQPLPILRIVESGHSLTDGVIEPLRDMINAAGGRGTELVKSTIPGSPMQWRWDHPADPDIMKPEVMAGFDLMVNTERVPLSNTAQWHDSSGYALKFFDHAWKHGRDGKGAASILYATWIEVTSGSGNENPHNDPDAEIPFRERLDREAAGWQQILDHVNQNRPQGSPEMKLIPGTGIMAAAYDEIAAGTAPGLTEMKQLFHDNIHINLLGCYMIALAHFAVIYNRDPHGLPHGVPNNGGPSAEQAAWMQDLVWRVVTSDPRAKTDGSGKLDY</sequence>
<dbReference type="Proteomes" id="UP000234530">
    <property type="component" value="Chromosome"/>
</dbReference>
<reference evidence="1 2" key="1">
    <citation type="journal article" date="2013" name="Antonie Van Leeuwenhoek">
        <title>Paracoccus zhejiangensis sp. nov., isolated from activated sludge in wastewater-treatment system.</title>
        <authorList>
            <person name="Wu Z.G."/>
            <person name="Zhang D.F."/>
            <person name="Liu Y.L."/>
            <person name="Wang F."/>
            <person name="Jiang X."/>
            <person name="Li C."/>
            <person name="Li S.P."/>
            <person name="Hong Q."/>
            <person name="Li W.J."/>
        </authorList>
    </citation>
    <scope>NUCLEOTIDE SEQUENCE [LARGE SCALE GENOMIC DNA]</scope>
    <source>
        <strain evidence="1 2">J6</strain>
    </source>
</reference>
<proteinExistence type="predicted"/>
<dbReference type="Gene3D" id="3.40.50.1110">
    <property type="entry name" value="SGNH hydrolase"/>
    <property type="match status" value="1"/>
</dbReference>
<evidence type="ECO:0000313" key="1">
    <source>
        <dbReference type="EMBL" id="AUH65852.1"/>
    </source>
</evidence>
<dbReference type="InterPro" id="IPR036514">
    <property type="entry name" value="SGNH_hydro_sf"/>
</dbReference>
<gene>
    <name evidence="1" type="ORF">CX676_18205</name>
</gene>
<protein>
    <submittedName>
        <fullName evidence="1">Uncharacterized protein</fullName>
    </submittedName>
</protein>
<evidence type="ECO:0000313" key="2">
    <source>
        <dbReference type="Proteomes" id="UP000234530"/>
    </source>
</evidence>
<accession>A0A2H5F2S7</accession>
<dbReference type="EMBL" id="CP025430">
    <property type="protein sequence ID" value="AUH65852.1"/>
    <property type="molecule type" value="Genomic_DNA"/>
</dbReference>